<keyword evidence="2" id="KW-1185">Reference proteome</keyword>
<evidence type="ECO:0000313" key="1">
    <source>
        <dbReference type="EMBL" id="GBN46273.1"/>
    </source>
</evidence>
<name>A0A4Y2P5F0_ARAVE</name>
<sequence>MICETVPPTTPEIFFERTCCLWYYCVDCDGPIQVLIGADVACKLMTGGLKHLPSRLPVVETRLGRTVIGRLIQISSMDRTSFAICPKISGSGRRIAEIAVYESVVRFNEGRLGRLDIMKELELCISNNAISSRKKAGIRRIKQGDRRAQQNTIEKRRERRRAKALVESKLSKKEELTYEVGGF</sequence>
<dbReference type="Proteomes" id="UP000499080">
    <property type="component" value="Unassembled WGS sequence"/>
</dbReference>
<organism evidence="1 2">
    <name type="scientific">Araneus ventricosus</name>
    <name type="common">Orbweaver spider</name>
    <name type="synonym">Epeira ventricosa</name>
    <dbReference type="NCBI Taxonomy" id="182803"/>
    <lineage>
        <taxon>Eukaryota</taxon>
        <taxon>Metazoa</taxon>
        <taxon>Ecdysozoa</taxon>
        <taxon>Arthropoda</taxon>
        <taxon>Chelicerata</taxon>
        <taxon>Arachnida</taxon>
        <taxon>Araneae</taxon>
        <taxon>Araneomorphae</taxon>
        <taxon>Entelegynae</taxon>
        <taxon>Araneoidea</taxon>
        <taxon>Araneidae</taxon>
        <taxon>Araneus</taxon>
    </lineage>
</organism>
<comment type="caution">
    <text evidence="1">The sequence shown here is derived from an EMBL/GenBank/DDBJ whole genome shotgun (WGS) entry which is preliminary data.</text>
</comment>
<evidence type="ECO:0008006" key="3">
    <source>
        <dbReference type="Google" id="ProtNLM"/>
    </source>
</evidence>
<proteinExistence type="predicted"/>
<dbReference type="EMBL" id="BGPR01010460">
    <property type="protein sequence ID" value="GBN46273.1"/>
    <property type="molecule type" value="Genomic_DNA"/>
</dbReference>
<reference evidence="1 2" key="1">
    <citation type="journal article" date="2019" name="Sci. Rep.">
        <title>Orb-weaving spider Araneus ventricosus genome elucidates the spidroin gene catalogue.</title>
        <authorList>
            <person name="Kono N."/>
            <person name="Nakamura H."/>
            <person name="Ohtoshi R."/>
            <person name="Moran D.A.P."/>
            <person name="Shinohara A."/>
            <person name="Yoshida Y."/>
            <person name="Fujiwara M."/>
            <person name="Mori M."/>
            <person name="Tomita M."/>
            <person name="Arakawa K."/>
        </authorList>
    </citation>
    <scope>NUCLEOTIDE SEQUENCE [LARGE SCALE GENOMIC DNA]</scope>
</reference>
<gene>
    <name evidence="1" type="ORF">AVEN_132183_1</name>
</gene>
<evidence type="ECO:0000313" key="2">
    <source>
        <dbReference type="Proteomes" id="UP000499080"/>
    </source>
</evidence>
<protein>
    <recommendedName>
        <fullName evidence="3">Peptidase aspartic putative domain-containing protein</fullName>
    </recommendedName>
</protein>
<accession>A0A4Y2P5F0</accession>
<dbReference type="OrthoDB" id="10060618at2759"/>
<dbReference type="AlphaFoldDB" id="A0A4Y2P5F0"/>